<evidence type="ECO:0000256" key="2">
    <source>
        <dbReference type="ARBA" id="ARBA00022475"/>
    </source>
</evidence>
<keyword evidence="3 11" id="KW-0812">Transmembrane</keyword>
<evidence type="ECO:0000259" key="13">
    <source>
        <dbReference type="PROSITE" id="PS50262"/>
    </source>
</evidence>
<sequence length="342" mass="39327">MNTTSYFLQTLSSDIFNISNGSSSRSCQRDTSIQRIVFPWLYTILFFAGITLNTLSGMIFFRIPSTSTFIVYLKNALIADLIMTLMLPFKILTDLGLGPWQLKAFVCRFSAVLFYETMYISITLLGLISLDRFLKIVKPFGKMWLHSVSFAKVISALVWLFIFSLSLPNIILSNRPPTPSSVKKCASLKNQLGMKWHEAVNYICQFIFWTVLILMVLFYAIISKRIYDSYAKSKSRNIQKIKSTKFRVFIVVAVFFICFAPFHFTRVPYTLSQTGNVADCKRQNQLFLAKESTLWLATTNICMDPLIYVFLCKPFRKMLVKFSTARNKSTTEETMQITQTTV</sequence>
<dbReference type="KEGG" id="gsh:117366531"/>
<comment type="subcellular location">
    <subcellularLocation>
        <location evidence="1">Cell membrane</location>
        <topology evidence="1">Multi-pass membrane protein</topology>
    </subcellularLocation>
</comment>
<dbReference type="Proteomes" id="UP000515159">
    <property type="component" value="Chromosome 9"/>
</dbReference>
<dbReference type="InParanoid" id="A0A6P8S6X0"/>
<feature type="transmembrane region" description="Helical" evidence="12">
    <location>
        <begin position="40"/>
        <end position="61"/>
    </location>
</feature>
<keyword evidence="9" id="KW-0325">Glycoprotein</keyword>
<organism evidence="14 15">
    <name type="scientific">Geotrypetes seraphini</name>
    <name type="common">Gaboon caecilian</name>
    <name type="synonym">Caecilia seraphini</name>
    <dbReference type="NCBI Taxonomy" id="260995"/>
    <lineage>
        <taxon>Eukaryota</taxon>
        <taxon>Metazoa</taxon>
        <taxon>Chordata</taxon>
        <taxon>Craniata</taxon>
        <taxon>Vertebrata</taxon>
        <taxon>Euteleostomi</taxon>
        <taxon>Amphibia</taxon>
        <taxon>Gymnophiona</taxon>
        <taxon>Geotrypetes</taxon>
    </lineage>
</organism>
<dbReference type="PRINTS" id="PR01735">
    <property type="entry name" value="P2Y13PRNCPTR"/>
</dbReference>
<keyword evidence="10 11" id="KW-0807">Transducer</keyword>
<evidence type="ECO:0000256" key="4">
    <source>
        <dbReference type="ARBA" id="ARBA00022989"/>
    </source>
</evidence>
<comment type="similarity">
    <text evidence="11">Belongs to the G-protein coupled receptor 1 family.</text>
</comment>
<dbReference type="PANTHER" id="PTHR24233:SF10">
    <property type="entry name" value="P2Y PURINOCEPTOR 13"/>
    <property type="match status" value="1"/>
</dbReference>
<keyword evidence="14" id="KW-1185">Reference proteome</keyword>
<evidence type="ECO:0000313" key="15">
    <source>
        <dbReference type="RefSeq" id="XP_033813864.1"/>
    </source>
</evidence>
<dbReference type="AlphaFoldDB" id="A0A6P8S6X0"/>
<evidence type="ECO:0000256" key="8">
    <source>
        <dbReference type="ARBA" id="ARBA00023170"/>
    </source>
</evidence>
<evidence type="ECO:0000256" key="11">
    <source>
        <dbReference type="RuleBase" id="RU000688"/>
    </source>
</evidence>
<dbReference type="PRINTS" id="PR01157">
    <property type="entry name" value="P2YPURNOCPTR"/>
</dbReference>
<evidence type="ECO:0000256" key="7">
    <source>
        <dbReference type="ARBA" id="ARBA00023157"/>
    </source>
</evidence>
<proteinExistence type="inferred from homology"/>
<name>A0A6P8S6X0_GEOSA</name>
<gene>
    <name evidence="15" type="primary">P2RY13</name>
</gene>
<dbReference type="PRINTS" id="PR00237">
    <property type="entry name" value="GPCRRHODOPSN"/>
</dbReference>
<evidence type="ECO:0000256" key="12">
    <source>
        <dbReference type="SAM" id="Phobius"/>
    </source>
</evidence>
<dbReference type="InterPro" id="IPR000276">
    <property type="entry name" value="GPCR_Rhodpsn"/>
</dbReference>
<dbReference type="PROSITE" id="PS50262">
    <property type="entry name" value="G_PROTEIN_RECEP_F1_2"/>
    <property type="match status" value="1"/>
</dbReference>
<protein>
    <submittedName>
        <fullName evidence="15">P2Y purinoceptor 13</fullName>
    </submittedName>
</protein>
<keyword evidence="5 11" id="KW-0297">G-protein coupled receptor</keyword>
<dbReference type="RefSeq" id="XP_033813864.1">
    <property type="nucleotide sequence ID" value="XM_033957973.1"/>
</dbReference>
<evidence type="ECO:0000256" key="1">
    <source>
        <dbReference type="ARBA" id="ARBA00004651"/>
    </source>
</evidence>
<feature type="domain" description="G-protein coupled receptors family 1 profile" evidence="13">
    <location>
        <begin position="52"/>
        <end position="308"/>
    </location>
</feature>
<feature type="transmembrane region" description="Helical" evidence="12">
    <location>
        <begin position="112"/>
        <end position="130"/>
    </location>
</feature>
<reference evidence="15" key="1">
    <citation type="submission" date="2025-08" db="UniProtKB">
        <authorList>
            <consortium name="RefSeq"/>
        </authorList>
    </citation>
    <scope>IDENTIFICATION</scope>
</reference>
<dbReference type="InterPro" id="IPR017452">
    <property type="entry name" value="GPCR_Rhodpsn_7TM"/>
</dbReference>
<feature type="transmembrane region" description="Helical" evidence="12">
    <location>
        <begin position="150"/>
        <end position="171"/>
    </location>
</feature>
<dbReference type="Pfam" id="PF00001">
    <property type="entry name" value="7tm_1"/>
    <property type="match status" value="1"/>
</dbReference>
<dbReference type="GO" id="GO:0005886">
    <property type="term" value="C:plasma membrane"/>
    <property type="evidence" value="ECO:0007669"/>
    <property type="project" value="UniProtKB-SubCell"/>
</dbReference>
<evidence type="ECO:0000313" key="14">
    <source>
        <dbReference type="Proteomes" id="UP000515159"/>
    </source>
</evidence>
<keyword evidence="7" id="KW-1015">Disulfide bond</keyword>
<feature type="transmembrane region" description="Helical" evidence="12">
    <location>
        <begin position="244"/>
        <end position="264"/>
    </location>
</feature>
<dbReference type="InterPro" id="IPR008109">
    <property type="entry name" value="P2Y13_rcpt"/>
</dbReference>
<evidence type="ECO:0000256" key="5">
    <source>
        <dbReference type="ARBA" id="ARBA00023040"/>
    </source>
</evidence>
<evidence type="ECO:0000256" key="9">
    <source>
        <dbReference type="ARBA" id="ARBA00023180"/>
    </source>
</evidence>
<keyword evidence="4 12" id="KW-1133">Transmembrane helix</keyword>
<dbReference type="OrthoDB" id="6163051at2759"/>
<feature type="transmembrane region" description="Helical" evidence="12">
    <location>
        <begin position="73"/>
        <end position="92"/>
    </location>
</feature>
<keyword evidence="6 12" id="KW-0472">Membrane</keyword>
<dbReference type="PANTHER" id="PTHR24233">
    <property type="entry name" value="P2Y PURINOCEPTOR-RELATED G-PROTEIN COUPLED RECEPTOR"/>
    <property type="match status" value="1"/>
</dbReference>
<feature type="transmembrane region" description="Helical" evidence="12">
    <location>
        <begin position="199"/>
        <end position="223"/>
    </location>
</feature>
<feature type="transmembrane region" description="Helical" evidence="12">
    <location>
        <begin position="293"/>
        <end position="311"/>
    </location>
</feature>
<keyword evidence="8 11" id="KW-0675">Receptor</keyword>
<evidence type="ECO:0000256" key="6">
    <source>
        <dbReference type="ARBA" id="ARBA00023136"/>
    </source>
</evidence>
<dbReference type="GeneID" id="117366531"/>
<dbReference type="FunFam" id="1.20.1070.10:FF:000049">
    <property type="entry name" value="G-protein coupled receptor 87"/>
    <property type="match status" value="1"/>
</dbReference>
<dbReference type="GO" id="GO:0045028">
    <property type="term" value="F:G protein-coupled purinergic nucleotide receptor activity"/>
    <property type="evidence" value="ECO:0007669"/>
    <property type="project" value="InterPro"/>
</dbReference>
<dbReference type="SUPFAM" id="SSF81321">
    <property type="entry name" value="Family A G protein-coupled receptor-like"/>
    <property type="match status" value="1"/>
</dbReference>
<accession>A0A6P8S6X0</accession>
<evidence type="ECO:0000256" key="10">
    <source>
        <dbReference type="ARBA" id="ARBA00023224"/>
    </source>
</evidence>
<dbReference type="FunCoup" id="A0A6P8S6X0">
    <property type="interactions" value="609"/>
</dbReference>
<evidence type="ECO:0000256" key="3">
    <source>
        <dbReference type="ARBA" id="ARBA00022692"/>
    </source>
</evidence>
<dbReference type="Gene3D" id="1.20.1070.10">
    <property type="entry name" value="Rhodopsin 7-helix transmembrane proteins"/>
    <property type="match status" value="1"/>
</dbReference>
<dbReference type="CTD" id="53829"/>
<keyword evidence="2" id="KW-1003">Cell membrane</keyword>
<dbReference type="PROSITE" id="PS00237">
    <property type="entry name" value="G_PROTEIN_RECEP_F1_1"/>
    <property type="match status" value="1"/>
</dbReference>